<dbReference type="EMBL" id="BSNL01000003">
    <property type="protein sequence ID" value="GLQ28814.1"/>
    <property type="molecule type" value="Genomic_DNA"/>
</dbReference>
<comment type="caution">
    <text evidence="1">The sequence shown here is derived from an EMBL/GenBank/DDBJ whole genome shotgun (WGS) entry which is preliminary data.</text>
</comment>
<dbReference type="InterPro" id="IPR011990">
    <property type="entry name" value="TPR-like_helical_dom_sf"/>
</dbReference>
<name>A0ABQ5VNU3_9RHOB</name>
<keyword evidence="2" id="KW-1185">Reference proteome</keyword>
<dbReference type="Gene3D" id="1.25.40.10">
    <property type="entry name" value="Tetratricopeptide repeat domain"/>
    <property type="match status" value="1"/>
</dbReference>
<proteinExistence type="predicted"/>
<reference evidence="1" key="1">
    <citation type="journal article" date="2014" name="Int. J. Syst. Evol. Microbiol.">
        <title>Complete genome of a new Firmicutes species belonging to the dominant human colonic microbiota ('Ruminococcus bicirculans') reveals two chromosomes and a selective capacity to utilize plant glucans.</title>
        <authorList>
            <consortium name="NISC Comparative Sequencing Program"/>
            <person name="Wegmann U."/>
            <person name="Louis P."/>
            <person name="Goesmann A."/>
            <person name="Henrissat B."/>
            <person name="Duncan S.H."/>
            <person name="Flint H.J."/>
        </authorList>
    </citation>
    <scope>NUCLEOTIDE SEQUENCE</scope>
    <source>
        <strain evidence="1">NBRC 109915</strain>
    </source>
</reference>
<dbReference type="SUPFAM" id="SSF48452">
    <property type="entry name" value="TPR-like"/>
    <property type="match status" value="1"/>
</dbReference>
<protein>
    <recommendedName>
        <fullName evidence="3">Tetratricopeptide repeat protein</fullName>
    </recommendedName>
</protein>
<evidence type="ECO:0000313" key="2">
    <source>
        <dbReference type="Proteomes" id="UP001161388"/>
    </source>
</evidence>
<evidence type="ECO:0000313" key="1">
    <source>
        <dbReference type="EMBL" id="GLQ28814.1"/>
    </source>
</evidence>
<dbReference type="Proteomes" id="UP001161388">
    <property type="component" value="Unassembled WGS sequence"/>
</dbReference>
<sequence>MPPSKSNIATTYFLDDVAGAHIPASRLRGILENVQADRPLTSLQEAFLRQQGYNALAQLMCGALDWATFVERSAKERQLRCDAAASTKARDAIERARQAEVTDRKNAILFAEEARKQDRRRKLRELPDRFDLPFVEREDLGRINHILRSVVAGRPVEKDDLVWLGGDGTDYWTDALRRAHHANMATILSAAWHQTGDPWKAVNACGHWRKGGLSQKGLMLVEAALERKEASGKTRSALLTTAGGALRDIGRREDAVAFGTEAHALTETDFRPCTLLGAVHIEMGDYGTGAVWYEKAEARGASQNVIDRELQSILQAASQHERNQIRNALKAYNTARYGRL</sequence>
<organism evidence="1 2">
    <name type="scientific">Sulfitobacter pacificus</name>
    <dbReference type="NCBI Taxonomy" id="1499314"/>
    <lineage>
        <taxon>Bacteria</taxon>
        <taxon>Pseudomonadati</taxon>
        <taxon>Pseudomonadota</taxon>
        <taxon>Alphaproteobacteria</taxon>
        <taxon>Rhodobacterales</taxon>
        <taxon>Roseobacteraceae</taxon>
        <taxon>Sulfitobacter</taxon>
    </lineage>
</organism>
<reference evidence="1" key="2">
    <citation type="submission" date="2023-01" db="EMBL/GenBank/DDBJ databases">
        <title>Draft genome sequence of Sulfitobacter pacificus strain NBRC 109915.</title>
        <authorList>
            <person name="Sun Q."/>
            <person name="Mori K."/>
        </authorList>
    </citation>
    <scope>NUCLEOTIDE SEQUENCE</scope>
    <source>
        <strain evidence="1">NBRC 109915</strain>
    </source>
</reference>
<gene>
    <name evidence="1" type="ORF">GCM10007927_36170</name>
</gene>
<dbReference type="RefSeq" id="WP_284375799.1">
    <property type="nucleotide sequence ID" value="NZ_BSNL01000003.1"/>
</dbReference>
<evidence type="ECO:0008006" key="3">
    <source>
        <dbReference type="Google" id="ProtNLM"/>
    </source>
</evidence>
<accession>A0ABQ5VNU3</accession>